<proteinExistence type="predicted"/>
<reference evidence="2" key="1">
    <citation type="journal article" date="2017" name="Nat. Commun.">
        <title>The North American bullfrog draft genome provides insight into hormonal regulation of long noncoding RNA.</title>
        <authorList>
            <person name="Hammond S.A."/>
            <person name="Warren R.L."/>
            <person name="Vandervalk B.P."/>
            <person name="Kucuk E."/>
            <person name="Khan H."/>
            <person name="Gibb E.A."/>
            <person name="Pandoh P."/>
            <person name="Kirk H."/>
            <person name="Zhao Y."/>
            <person name="Jones M."/>
            <person name="Mungall A.J."/>
            <person name="Coope R."/>
            <person name="Pleasance S."/>
            <person name="Moore R.A."/>
            <person name="Holt R.A."/>
            <person name="Round J.M."/>
            <person name="Ohora S."/>
            <person name="Walle B.V."/>
            <person name="Veldhoen N."/>
            <person name="Helbing C.C."/>
            <person name="Birol I."/>
        </authorList>
    </citation>
    <scope>NUCLEOTIDE SEQUENCE [LARGE SCALE GENOMIC DNA]</scope>
</reference>
<evidence type="ECO:0000313" key="2">
    <source>
        <dbReference type="Proteomes" id="UP000228934"/>
    </source>
</evidence>
<gene>
    <name evidence="1" type="ORF">AB205_0035310</name>
</gene>
<organism evidence="1 2">
    <name type="scientific">Aquarana catesbeiana</name>
    <name type="common">American bullfrog</name>
    <name type="synonym">Rana catesbeiana</name>
    <dbReference type="NCBI Taxonomy" id="8400"/>
    <lineage>
        <taxon>Eukaryota</taxon>
        <taxon>Metazoa</taxon>
        <taxon>Chordata</taxon>
        <taxon>Craniata</taxon>
        <taxon>Vertebrata</taxon>
        <taxon>Euteleostomi</taxon>
        <taxon>Amphibia</taxon>
        <taxon>Batrachia</taxon>
        <taxon>Anura</taxon>
        <taxon>Neobatrachia</taxon>
        <taxon>Ranoidea</taxon>
        <taxon>Ranidae</taxon>
        <taxon>Aquarana</taxon>
    </lineage>
</organism>
<dbReference type="AlphaFoldDB" id="A0A2G9RQ75"/>
<sequence length="72" mass="8465">MFSSTLHYPPTWTHPLVPPPPAPLHIPPPEPHVNAYLRRIVEVQERQYAVTRRLCHSLALHNRRQLFHYVAL</sequence>
<dbReference type="Proteomes" id="UP000228934">
    <property type="component" value="Unassembled WGS sequence"/>
</dbReference>
<evidence type="ECO:0000313" key="1">
    <source>
        <dbReference type="EMBL" id="PIO30059.1"/>
    </source>
</evidence>
<keyword evidence="2" id="KW-1185">Reference proteome</keyword>
<protein>
    <submittedName>
        <fullName evidence="1">Uncharacterized protein</fullName>
    </submittedName>
</protein>
<accession>A0A2G9RQ75</accession>
<name>A0A2G9RQ75_AQUCT</name>
<dbReference type="EMBL" id="KV930497">
    <property type="protein sequence ID" value="PIO30059.1"/>
    <property type="molecule type" value="Genomic_DNA"/>
</dbReference>